<dbReference type="SUPFAM" id="SSF54373">
    <property type="entry name" value="FAD-linked reductases, C-terminal domain"/>
    <property type="match status" value="1"/>
</dbReference>
<evidence type="ECO:0000313" key="8">
    <source>
        <dbReference type="Proteomes" id="UP000243876"/>
    </source>
</evidence>
<evidence type="ECO:0000259" key="6">
    <source>
        <dbReference type="Pfam" id="PF07976"/>
    </source>
</evidence>
<dbReference type="Pfam" id="PF07976">
    <property type="entry name" value="Phe_hydrox_dim"/>
    <property type="match status" value="2"/>
</dbReference>
<keyword evidence="3" id="KW-0274">FAD</keyword>
<protein>
    <submittedName>
        <fullName evidence="7">SPOSA6832_01209-mRNA-1:cds</fullName>
    </submittedName>
</protein>
<dbReference type="GO" id="GO:0071949">
    <property type="term" value="F:FAD binding"/>
    <property type="evidence" value="ECO:0007669"/>
    <property type="project" value="InterPro"/>
</dbReference>
<sequence>MASIATEVDVLIVGAGPAGLMLATWLSKLKVQTKIIDKRNTKIFTGQADGVQCRTVEVFQSFGFAERLVLEGAHINEVVFYNPGEDGGIVRTKRTPDNEPGTSRFPHAVLTQARIEQFMLDAINEFDNLTVERSITPTSLSVDSSLISSFAPTSYPVTVTLRHLSEDESTPAQTGAVPNGLFRSNILSDEEAEAIAAGKVDSEKAGEAETVRAKFVVGCDGARSWVRKQLGLTLEGDSANSVWGVLDAVVVTDFPDIRLKCTIHSKDAGSILVVPRERDLVRFYIQMGTAKPGERFDRAAVTPESIIATAQRIFAPYVIDFKHVDWYTLYEVGQRLCPKMTLDERVFLAGDASHCHSPKAGQGMNVSMMDTYNLGWKLAHVLQGKASPEILKTYQCCDAAHSGRLKPIEFLERHQTAKELIDLDYQLSRMFAAKPQRDETDTVRFCSLQRLDPPAPHYLRCVYFQEGVSLAAFKEFFIKAGRWASGTAVHYKPSLLIAPEREGGSLAPGLPHGMRFESHPVVCIADARPWHLADRFMSDGRYRLVIFAGDVREASQREKLENVRHISSSRLPKETAAYIPSSSQVAAYLDSPAGALRTYTPSSSDLDSVIEVLTIISNPRTSIEPNAFPDVLWPPKKPYGSRAYDKLYADDSSPVTPEVQGRIYEKLGVDKQKGCVVVVRPDQTVALVAGLEDPEQIGTLHCRSSRAGQQL</sequence>
<dbReference type="Gene3D" id="3.50.50.60">
    <property type="entry name" value="FAD/NAD(P)-binding domain"/>
    <property type="match status" value="1"/>
</dbReference>
<evidence type="ECO:0000256" key="4">
    <source>
        <dbReference type="ARBA" id="ARBA00023002"/>
    </source>
</evidence>
<evidence type="ECO:0000313" key="7">
    <source>
        <dbReference type="EMBL" id="CEQ39678.1"/>
    </source>
</evidence>
<dbReference type="CDD" id="cd02979">
    <property type="entry name" value="PHOX_C"/>
    <property type="match status" value="1"/>
</dbReference>
<gene>
    <name evidence="7" type="primary">SPOSA6832_01209</name>
</gene>
<dbReference type="InterPro" id="IPR012941">
    <property type="entry name" value="Phe_hydrox_C_dim_dom"/>
</dbReference>
<dbReference type="Proteomes" id="UP000243876">
    <property type="component" value="Unassembled WGS sequence"/>
</dbReference>
<accession>A0A0D6EIX7</accession>
<proteinExistence type="inferred from homology"/>
<evidence type="ECO:0000256" key="1">
    <source>
        <dbReference type="ARBA" id="ARBA00007801"/>
    </source>
</evidence>
<dbReference type="EMBL" id="CENE01000003">
    <property type="protein sequence ID" value="CEQ39678.1"/>
    <property type="molecule type" value="Genomic_DNA"/>
</dbReference>
<dbReference type="GO" id="GO:0016709">
    <property type="term" value="F:oxidoreductase activity, acting on paired donors, with incorporation or reduction of molecular oxygen, NAD(P)H as one donor, and incorporation of one atom of oxygen"/>
    <property type="evidence" value="ECO:0007669"/>
    <property type="project" value="UniProtKB-ARBA"/>
</dbReference>
<dbReference type="InterPro" id="IPR036188">
    <property type="entry name" value="FAD/NAD-bd_sf"/>
</dbReference>
<keyword evidence="8" id="KW-1185">Reference proteome</keyword>
<evidence type="ECO:0000256" key="2">
    <source>
        <dbReference type="ARBA" id="ARBA00022630"/>
    </source>
</evidence>
<dbReference type="InterPro" id="IPR050641">
    <property type="entry name" value="RIFMO-like"/>
</dbReference>
<dbReference type="Gene3D" id="3.40.30.20">
    <property type="match status" value="1"/>
</dbReference>
<dbReference type="PANTHER" id="PTHR43004:SF20">
    <property type="entry name" value="2-MONOOXYGENASE, PUTATIVE (AFU_ORTHOLOGUE AFUA_1G13660)-RELATED"/>
    <property type="match status" value="1"/>
</dbReference>
<dbReference type="InterPro" id="IPR002938">
    <property type="entry name" value="FAD-bd"/>
</dbReference>
<dbReference type="Pfam" id="PF01494">
    <property type="entry name" value="FAD_binding_3"/>
    <property type="match status" value="1"/>
</dbReference>
<feature type="domain" description="Phenol hydroxylase-like C-terminal dimerisation" evidence="6">
    <location>
        <begin position="583"/>
        <end position="698"/>
    </location>
</feature>
<comment type="similarity">
    <text evidence="1">Belongs to the PheA/TfdB FAD monooxygenase family.</text>
</comment>
<dbReference type="InterPro" id="IPR038220">
    <property type="entry name" value="PHOX_C_sf"/>
</dbReference>
<organism evidence="7 8">
    <name type="scientific">Sporidiobolus salmonicolor</name>
    <name type="common">Yeast-like fungus</name>
    <name type="synonym">Sporobolomyces salmonicolor</name>
    <dbReference type="NCBI Taxonomy" id="5005"/>
    <lineage>
        <taxon>Eukaryota</taxon>
        <taxon>Fungi</taxon>
        <taxon>Dikarya</taxon>
        <taxon>Basidiomycota</taxon>
        <taxon>Pucciniomycotina</taxon>
        <taxon>Microbotryomycetes</taxon>
        <taxon>Sporidiobolales</taxon>
        <taxon>Sporidiobolaceae</taxon>
        <taxon>Sporobolomyces</taxon>
    </lineage>
</organism>
<dbReference type="InterPro" id="IPR036249">
    <property type="entry name" value="Thioredoxin-like_sf"/>
</dbReference>
<dbReference type="PANTHER" id="PTHR43004">
    <property type="entry name" value="TRK SYSTEM POTASSIUM UPTAKE PROTEIN"/>
    <property type="match status" value="1"/>
</dbReference>
<reference evidence="8" key="1">
    <citation type="submission" date="2015-02" db="EMBL/GenBank/DDBJ databases">
        <authorList>
            <person name="Gon?alves P."/>
        </authorList>
    </citation>
    <scope>NUCLEOTIDE SEQUENCE [LARGE SCALE GENOMIC DNA]</scope>
</reference>
<dbReference type="OrthoDB" id="1716816at2759"/>
<dbReference type="PRINTS" id="PR00420">
    <property type="entry name" value="RNGMNOXGNASE"/>
</dbReference>
<feature type="domain" description="Phenol hydroxylase-like C-terminal dimerisation" evidence="6">
    <location>
        <begin position="489"/>
        <end position="564"/>
    </location>
</feature>
<dbReference type="AlphaFoldDB" id="A0A0D6EIX7"/>
<feature type="domain" description="FAD-binding" evidence="5">
    <location>
        <begin position="7"/>
        <end position="395"/>
    </location>
</feature>
<keyword evidence="2" id="KW-0285">Flavoprotein</keyword>
<evidence type="ECO:0000256" key="3">
    <source>
        <dbReference type="ARBA" id="ARBA00022827"/>
    </source>
</evidence>
<dbReference type="Gene3D" id="3.30.9.10">
    <property type="entry name" value="D-Amino Acid Oxidase, subunit A, domain 2"/>
    <property type="match status" value="1"/>
</dbReference>
<dbReference type="SUPFAM" id="SSF51905">
    <property type="entry name" value="FAD/NAD(P)-binding domain"/>
    <property type="match status" value="1"/>
</dbReference>
<dbReference type="SUPFAM" id="SSF52833">
    <property type="entry name" value="Thioredoxin-like"/>
    <property type="match status" value="1"/>
</dbReference>
<name>A0A0D6EIX7_SPOSA</name>
<evidence type="ECO:0000259" key="5">
    <source>
        <dbReference type="Pfam" id="PF01494"/>
    </source>
</evidence>
<keyword evidence="4" id="KW-0560">Oxidoreductase</keyword>